<accession>A0AAW0QLV3</accession>
<gene>
    <name evidence="1" type="ORF">PG999_009868</name>
</gene>
<dbReference type="EMBL" id="JAQQWP010000008">
    <property type="protein sequence ID" value="KAK8106509.1"/>
    <property type="molecule type" value="Genomic_DNA"/>
</dbReference>
<evidence type="ECO:0000313" key="1">
    <source>
        <dbReference type="EMBL" id="KAK8106509.1"/>
    </source>
</evidence>
<name>A0AAW0QLV3_9PEZI</name>
<evidence type="ECO:0008006" key="3">
    <source>
        <dbReference type="Google" id="ProtNLM"/>
    </source>
</evidence>
<reference evidence="1 2" key="1">
    <citation type="submission" date="2023-01" db="EMBL/GenBank/DDBJ databases">
        <title>Analysis of 21 Apiospora genomes using comparative genomics revels a genus with tremendous synthesis potential of carbohydrate active enzymes and secondary metabolites.</title>
        <authorList>
            <person name="Sorensen T."/>
        </authorList>
    </citation>
    <scope>NUCLEOTIDE SEQUENCE [LARGE SCALE GENOMIC DNA]</scope>
    <source>
        <strain evidence="1 2">CBS 117206</strain>
    </source>
</reference>
<evidence type="ECO:0000313" key="2">
    <source>
        <dbReference type="Proteomes" id="UP001392437"/>
    </source>
</evidence>
<protein>
    <recommendedName>
        <fullName evidence="3">SUKH-4 immunity protein</fullName>
    </recommendedName>
</protein>
<keyword evidence="2" id="KW-1185">Reference proteome</keyword>
<dbReference type="AlphaFoldDB" id="A0AAW0QLV3"/>
<proteinExistence type="predicted"/>
<sequence length="267" mass="29942">MPGLEDITYSEAACIAAVSGFYEFLTKIYLDDSAVIYPPEGGWPSIVQADPGVLSSLGKSDKVISLLAHLPYIKSTGGIDDNTQAVADCPFADWNDFFTGAAPGESMESCRIVTEGFAFYEVAPPHVIGLTASHRDAFVMVLDTELGIVHWDGYPFRDIGVYIRDEICDDPYDWAPEEEAEWRADAVTWEITDFFEVLKGLYIELLFIPISNQEVYLNSETWGHPPGMISMLRKIYKDHGWPDMEAYRKEDCLNAIREAIEANYPDI</sequence>
<comment type="caution">
    <text evidence="1">The sequence shown here is derived from an EMBL/GenBank/DDBJ whole genome shotgun (WGS) entry which is preliminary data.</text>
</comment>
<organism evidence="1 2">
    <name type="scientific">Apiospora kogelbergensis</name>
    <dbReference type="NCBI Taxonomy" id="1337665"/>
    <lineage>
        <taxon>Eukaryota</taxon>
        <taxon>Fungi</taxon>
        <taxon>Dikarya</taxon>
        <taxon>Ascomycota</taxon>
        <taxon>Pezizomycotina</taxon>
        <taxon>Sordariomycetes</taxon>
        <taxon>Xylariomycetidae</taxon>
        <taxon>Amphisphaeriales</taxon>
        <taxon>Apiosporaceae</taxon>
        <taxon>Apiospora</taxon>
    </lineage>
</organism>
<dbReference type="Proteomes" id="UP001392437">
    <property type="component" value="Unassembled WGS sequence"/>
</dbReference>